<evidence type="ECO:0000313" key="2">
    <source>
        <dbReference type="EMBL" id="KAJ8866084.1"/>
    </source>
</evidence>
<dbReference type="InterPro" id="IPR001849">
    <property type="entry name" value="PH_domain"/>
</dbReference>
<dbReference type="InterPro" id="IPR011993">
    <property type="entry name" value="PH-like_dom_sf"/>
</dbReference>
<dbReference type="Pfam" id="PF00169">
    <property type="entry name" value="PH"/>
    <property type="match status" value="1"/>
</dbReference>
<protein>
    <recommendedName>
        <fullName evidence="1">PH domain-containing protein</fullName>
    </recommendedName>
</protein>
<dbReference type="PANTHER" id="PTHR12752">
    <property type="entry name" value="PHOSPHOINOSITOL 3-PHOSPHATE-BINDING PROTEIN"/>
    <property type="match status" value="1"/>
</dbReference>
<dbReference type="Proteomes" id="UP001159363">
    <property type="component" value="Chromosome 16"/>
</dbReference>
<accession>A0ABQ9G4W2</accession>
<name>A0ABQ9G4W2_9NEOP</name>
<proteinExistence type="predicted"/>
<feature type="domain" description="PH" evidence="1">
    <location>
        <begin position="393"/>
        <end position="427"/>
    </location>
</feature>
<reference evidence="2 3" key="1">
    <citation type="submission" date="2023-02" db="EMBL/GenBank/DDBJ databases">
        <title>LHISI_Scaffold_Assembly.</title>
        <authorList>
            <person name="Stuart O.P."/>
            <person name="Cleave R."/>
            <person name="Magrath M.J.L."/>
            <person name="Mikheyev A.S."/>
        </authorList>
    </citation>
    <scope>NUCLEOTIDE SEQUENCE [LARGE SCALE GENOMIC DNA]</scope>
    <source>
        <strain evidence="2">Daus_M_001</strain>
        <tissue evidence="2">Leg muscle</tissue>
    </source>
</reference>
<dbReference type="PANTHER" id="PTHR12752:SF9">
    <property type="entry name" value="KRAMER, ISOFORM I"/>
    <property type="match status" value="1"/>
</dbReference>
<comment type="caution">
    <text evidence="2">The sequence shown here is derived from an EMBL/GenBank/DDBJ whole genome shotgun (WGS) entry which is preliminary data.</text>
</comment>
<dbReference type="Gene3D" id="2.30.29.30">
    <property type="entry name" value="Pleckstrin-homology domain (PH domain)/Phosphotyrosine-binding domain (PTB)"/>
    <property type="match status" value="1"/>
</dbReference>
<keyword evidence="3" id="KW-1185">Reference proteome</keyword>
<evidence type="ECO:0000259" key="1">
    <source>
        <dbReference type="PROSITE" id="PS50003"/>
    </source>
</evidence>
<dbReference type="SUPFAM" id="SSF50729">
    <property type="entry name" value="PH domain-like"/>
    <property type="match status" value="1"/>
</dbReference>
<evidence type="ECO:0000313" key="3">
    <source>
        <dbReference type="Proteomes" id="UP001159363"/>
    </source>
</evidence>
<dbReference type="EMBL" id="JARBHB010000017">
    <property type="protein sequence ID" value="KAJ8866084.1"/>
    <property type="molecule type" value="Genomic_DNA"/>
</dbReference>
<gene>
    <name evidence="2" type="ORF">PR048_033608</name>
</gene>
<sequence>MVQQFSVSILDPISDRVSNHDGATEHNPSKTLVNSLKSAHIYWHLRQIRSESPISTTARTPVLLVSVLELTIVLLVHTTPDTTLYFTAFIIGRRRVSEQRVKRFGRLLTSRSCQPTRVKQGMEQRWNAIVVWWGRGDPRENTRPSAASSSKILHAKIRSDPAGDRARIALVGGEQANRSAAVALCTSGGHVVDMLTGAAVAERLVCSPPTKANLAQSPAGANSRIVARGYRGAGRCRWSTWFSQGSSGPPRPFIRALLHTHITSPPSALKPPIASKFVPSSKGLTPNSPVLFVPSSKGLTPNSPVVFVPSSKGLTPNSPVVFVPSSKGLTPNSPVVYTGLHVLQLLRCGVGEVCFVCVCVQGGAPPPGRRRSVGAAIQHQLRSPVVKRPSAAPVTLQGWLHKQGSEGLMLWKKRWFVLSEYCLFYYKGELATILSYMWEGTPRRHLTLGTGKFREFSDLGVVVRLLASHPGEPGSIPAGCLRISALGHRAGRCRWSAGFLGDLPCSPALAFWRRSIPRFTLIGSQHLDVQSPTTLSTHTSPNIVILRTDEGEAKAGGIGRSSRKPADEWHRPARCPRAEIRERPHLAPSGSTATVCSTELDTFLTTLECQLHTPHRESLQPVPSPPLLPPSTRGVVSDGGMSDSGGLVRIQVTERDTATLKLFPHLANVVKTDPGNCFIQFPANSPQVRFMQSIMPPPPLTLPTNNSTKTWIWASNTKSERGKPTNITTPPTRRTDASAIRLSTANPWPFRPPSSQHPAVCQPNNSSEKTPHCKTFCPTSEQPQKVVFDLPSTSDMEVIKQDIQGSGYKVLHIYQFSKKLTNNTDLTKFTLEP</sequence>
<dbReference type="PROSITE" id="PS50003">
    <property type="entry name" value="PH_DOMAIN"/>
    <property type="match status" value="1"/>
</dbReference>
<organism evidence="2 3">
    <name type="scientific">Dryococelus australis</name>
    <dbReference type="NCBI Taxonomy" id="614101"/>
    <lineage>
        <taxon>Eukaryota</taxon>
        <taxon>Metazoa</taxon>
        <taxon>Ecdysozoa</taxon>
        <taxon>Arthropoda</taxon>
        <taxon>Hexapoda</taxon>
        <taxon>Insecta</taxon>
        <taxon>Pterygota</taxon>
        <taxon>Neoptera</taxon>
        <taxon>Polyneoptera</taxon>
        <taxon>Phasmatodea</taxon>
        <taxon>Verophasmatodea</taxon>
        <taxon>Anareolatae</taxon>
        <taxon>Phasmatidae</taxon>
        <taxon>Eurycanthinae</taxon>
        <taxon>Dryococelus</taxon>
    </lineage>
</organism>